<dbReference type="SUPFAM" id="SSF56436">
    <property type="entry name" value="C-type lectin-like"/>
    <property type="match status" value="1"/>
</dbReference>
<evidence type="ECO:0000313" key="5">
    <source>
        <dbReference type="Ensembl" id="ENSLOCP00000008644.1"/>
    </source>
</evidence>
<dbReference type="InterPro" id="IPR039689">
    <property type="entry name" value="CD72"/>
</dbReference>
<dbReference type="PANTHER" id="PTHR15028:SF6">
    <property type="entry name" value="B-CELL DIFFERENTIATION ANTIGEN CD72"/>
    <property type="match status" value="1"/>
</dbReference>
<dbReference type="Bgee" id="ENSLOCG00000007140">
    <property type="expression patterns" value="Expressed in bone element and 6 other cell types or tissues"/>
</dbReference>
<dbReference type="Pfam" id="PF00059">
    <property type="entry name" value="Lectin_C"/>
    <property type="match status" value="1"/>
</dbReference>
<keyword evidence="3" id="KW-0812">Transmembrane</keyword>
<evidence type="ECO:0000256" key="2">
    <source>
        <dbReference type="SAM" id="Coils"/>
    </source>
</evidence>
<keyword evidence="2" id="KW-0175">Coiled coil</keyword>
<protein>
    <recommendedName>
        <fullName evidence="4">C-type lectin domain-containing protein</fullName>
    </recommendedName>
</protein>
<dbReference type="GeneTree" id="ENSGT01020000230338"/>
<dbReference type="PANTHER" id="PTHR15028">
    <property type="entry name" value="CD72-RELATED"/>
    <property type="match status" value="1"/>
</dbReference>
<reference evidence="5" key="3">
    <citation type="submission" date="2025-09" db="UniProtKB">
        <authorList>
            <consortium name="Ensembl"/>
        </authorList>
    </citation>
    <scope>IDENTIFICATION</scope>
</reference>
<dbReference type="InParanoid" id="W5MJT5"/>
<keyword evidence="3" id="KW-0472">Membrane</keyword>
<feature type="coiled-coil region" evidence="2">
    <location>
        <begin position="105"/>
        <end position="171"/>
    </location>
</feature>
<evidence type="ECO:0000259" key="4">
    <source>
        <dbReference type="PROSITE" id="PS50041"/>
    </source>
</evidence>
<evidence type="ECO:0000256" key="3">
    <source>
        <dbReference type="SAM" id="Phobius"/>
    </source>
</evidence>
<dbReference type="SMART" id="SM00034">
    <property type="entry name" value="CLECT"/>
    <property type="match status" value="1"/>
</dbReference>
<dbReference type="InterPro" id="IPR033989">
    <property type="entry name" value="CD209-like_CTLD"/>
</dbReference>
<sequence>SSSFYCAVVLSVCKGPSYAFFQGDRMRWSMLRSREQDLKHHRQHPLLVQLVAVCLGLSCVVLLTIIIALSVHCEYDTIWGQGSPATAISQFQASLQDYFTLTMDKEMLESETQDLHRQENVLQRQKEDLEKEMGTCQLEKDDLQHKKQKLEDEIQKKAREFADALNELSEKCEIVDQYCPTANQPLQERLCQYCPQGWELFNSKCYYFSTDKLSWTDSRKSCKTQGANLLMIDSREEQEFFTNHPKKGYYWIGLSDSDKENYWTWVDNTVLITGYWSSPKLDGNRANNCAVININANSLNNWVDVGCISAHRRICETKALSFSM</sequence>
<dbReference type="Ensembl" id="ENSLOCT00000008654.1">
    <property type="protein sequence ID" value="ENSLOCP00000008644.1"/>
    <property type="gene ID" value="ENSLOCG00000007140.1"/>
</dbReference>
<reference evidence="5" key="2">
    <citation type="submission" date="2025-08" db="UniProtKB">
        <authorList>
            <consortium name="Ensembl"/>
        </authorList>
    </citation>
    <scope>IDENTIFICATION</scope>
</reference>
<dbReference type="InterPro" id="IPR016186">
    <property type="entry name" value="C-type_lectin-like/link_sf"/>
</dbReference>
<feature type="transmembrane region" description="Helical" evidence="3">
    <location>
        <begin position="46"/>
        <end position="69"/>
    </location>
</feature>
<name>W5MJT5_LEPOC</name>
<proteinExistence type="predicted"/>
<feature type="domain" description="C-type lectin" evidence="4">
    <location>
        <begin position="201"/>
        <end position="316"/>
    </location>
</feature>
<dbReference type="PROSITE" id="PS50041">
    <property type="entry name" value="C_TYPE_LECTIN_2"/>
    <property type="match status" value="1"/>
</dbReference>
<dbReference type="OMA" id="NNCAVIN"/>
<evidence type="ECO:0000256" key="1">
    <source>
        <dbReference type="ARBA" id="ARBA00022734"/>
    </source>
</evidence>
<dbReference type="GO" id="GO:0006955">
    <property type="term" value="P:immune response"/>
    <property type="evidence" value="ECO:0000318"/>
    <property type="project" value="GO_Central"/>
</dbReference>
<dbReference type="EMBL" id="AHAT01034812">
    <property type="status" value="NOT_ANNOTATED_CDS"/>
    <property type="molecule type" value="Genomic_DNA"/>
</dbReference>
<evidence type="ECO:0000313" key="6">
    <source>
        <dbReference type="Proteomes" id="UP000018468"/>
    </source>
</evidence>
<dbReference type="STRING" id="7918.ENSLOCP00000008644"/>
<dbReference type="GO" id="GO:0009897">
    <property type="term" value="C:external side of plasma membrane"/>
    <property type="evidence" value="ECO:0000318"/>
    <property type="project" value="GO_Central"/>
</dbReference>
<keyword evidence="6" id="KW-1185">Reference proteome</keyword>
<organism evidence="5 6">
    <name type="scientific">Lepisosteus oculatus</name>
    <name type="common">Spotted gar</name>
    <dbReference type="NCBI Taxonomy" id="7918"/>
    <lineage>
        <taxon>Eukaryota</taxon>
        <taxon>Metazoa</taxon>
        <taxon>Chordata</taxon>
        <taxon>Craniata</taxon>
        <taxon>Vertebrata</taxon>
        <taxon>Euteleostomi</taxon>
        <taxon>Actinopterygii</taxon>
        <taxon>Neopterygii</taxon>
        <taxon>Holostei</taxon>
        <taxon>Semionotiformes</taxon>
        <taxon>Lepisosteidae</taxon>
        <taxon>Lepisosteus</taxon>
    </lineage>
</organism>
<dbReference type="GO" id="GO:0030246">
    <property type="term" value="F:carbohydrate binding"/>
    <property type="evidence" value="ECO:0000318"/>
    <property type="project" value="GO_Central"/>
</dbReference>
<keyword evidence="3" id="KW-1133">Transmembrane helix</keyword>
<dbReference type="Proteomes" id="UP000018468">
    <property type="component" value="Linkage group LG26"/>
</dbReference>
<dbReference type="AlphaFoldDB" id="W5MJT5"/>
<dbReference type="eggNOG" id="KOG4297">
    <property type="taxonomic scope" value="Eukaryota"/>
</dbReference>
<dbReference type="CDD" id="cd03590">
    <property type="entry name" value="CLECT_DC-SIGN_like"/>
    <property type="match status" value="1"/>
</dbReference>
<dbReference type="GO" id="GO:0004888">
    <property type="term" value="F:transmembrane signaling receptor activity"/>
    <property type="evidence" value="ECO:0007669"/>
    <property type="project" value="InterPro"/>
</dbReference>
<dbReference type="HOGENOM" id="CLU_049894_7_0_1"/>
<keyword evidence="1" id="KW-0430">Lectin</keyword>
<dbReference type="GO" id="GO:0038187">
    <property type="term" value="F:pattern recognition receptor activity"/>
    <property type="evidence" value="ECO:0000318"/>
    <property type="project" value="GO_Central"/>
</dbReference>
<dbReference type="EMBL" id="AHAT01034813">
    <property type="status" value="NOT_ANNOTATED_CDS"/>
    <property type="molecule type" value="Genomic_DNA"/>
</dbReference>
<reference evidence="6" key="1">
    <citation type="submission" date="2011-12" db="EMBL/GenBank/DDBJ databases">
        <title>The Draft Genome of Lepisosteus oculatus.</title>
        <authorList>
            <consortium name="The Broad Institute Genome Assembly &amp; Analysis Group"/>
            <consortium name="Computational R&amp;D Group"/>
            <consortium name="and Sequencing Platform"/>
            <person name="Di Palma F."/>
            <person name="Alfoldi J."/>
            <person name="Johnson J."/>
            <person name="Berlin A."/>
            <person name="Gnerre S."/>
            <person name="Jaffe D."/>
            <person name="MacCallum I."/>
            <person name="Young S."/>
            <person name="Walker B.J."/>
            <person name="Lander E.S."/>
            <person name="Lindblad-Toh K."/>
        </authorList>
    </citation>
    <scope>NUCLEOTIDE SEQUENCE [LARGE SCALE GENOMIC DNA]</scope>
</reference>
<dbReference type="InterPro" id="IPR016187">
    <property type="entry name" value="CTDL_fold"/>
</dbReference>
<accession>W5MJT5</accession>
<dbReference type="Gene3D" id="3.10.100.10">
    <property type="entry name" value="Mannose-Binding Protein A, subunit A"/>
    <property type="match status" value="1"/>
</dbReference>
<dbReference type="InterPro" id="IPR001304">
    <property type="entry name" value="C-type_lectin-like"/>
</dbReference>